<dbReference type="PANTHER" id="PTHR46732">
    <property type="entry name" value="ATP-DEPENDENT PROTEASE LA (LON) DOMAIN PROTEIN"/>
    <property type="match status" value="1"/>
</dbReference>
<feature type="domain" description="Lon N-terminal" evidence="2">
    <location>
        <begin position="64"/>
        <end position="287"/>
    </location>
</feature>
<comment type="caution">
    <text evidence="3">The sequence shown here is derived from an EMBL/GenBank/DDBJ whole genome shotgun (WGS) entry which is preliminary data.</text>
</comment>
<evidence type="ECO:0000313" key="4">
    <source>
        <dbReference type="Proteomes" id="UP000734854"/>
    </source>
</evidence>
<evidence type="ECO:0000256" key="1">
    <source>
        <dbReference type="SAM" id="Coils"/>
    </source>
</evidence>
<protein>
    <recommendedName>
        <fullName evidence="2">Lon N-terminal domain-containing protein</fullName>
    </recommendedName>
</protein>
<proteinExistence type="predicted"/>
<gene>
    <name evidence="3" type="ORF">ZIOFF_004520</name>
</gene>
<reference evidence="3 4" key="1">
    <citation type="submission" date="2020-08" db="EMBL/GenBank/DDBJ databases">
        <title>Plant Genome Project.</title>
        <authorList>
            <person name="Zhang R.-G."/>
        </authorList>
    </citation>
    <scope>NUCLEOTIDE SEQUENCE [LARGE SCALE GENOMIC DNA]</scope>
    <source>
        <tissue evidence="3">Rhizome</tissue>
    </source>
</reference>
<dbReference type="EMBL" id="JACMSC010000002">
    <property type="protein sequence ID" value="KAG6530762.1"/>
    <property type="molecule type" value="Genomic_DNA"/>
</dbReference>
<sequence>MSLGALPLCQNPHRFPSINSNLAFQSLVPWYSISSPVGSSQLSRCLRKFSSSASASGSSWSLDLPLLPFQINEVMIPSENKTLHLYEARYLGLLEESLSKTKMFVHFVLDPVLSGISEFGTPYAAKYGCLVVIESVNRLEIGALVSIRGISRVGIVKLTQMEPYLKGLVLPILDNIADQESELEKKLLELTELIISLHNLQIRLKASKQELLQTRTKNSIAWAQKDVFKDCDQSFIPKLAERISFAALQPVSGMTDSELFALQQEKLRAMDSTDTLERVNYCIQFTRNSINMVAAKLAIQSLET</sequence>
<keyword evidence="1" id="KW-0175">Coiled coil</keyword>
<name>A0A8J5HT28_ZINOF</name>
<evidence type="ECO:0000313" key="3">
    <source>
        <dbReference type="EMBL" id="KAG6530762.1"/>
    </source>
</evidence>
<dbReference type="Proteomes" id="UP000734854">
    <property type="component" value="Unassembled WGS sequence"/>
</dbReference>
<dbReference type="AlphaFoldDB" id="A0A8J5HT28"/>
<dbReference type="PROSITE" id="PS51787">
    <property type="entry name" value="LON_N"/>
    <property type="match status" value="1"/>
</dbReference>
<evidence type="ECO:0000259" key="2">
    <source>
        <dbReference type="PROSITE" id="PS51787"/>
    </source>
</evidence>
<dbReference type="OrthoDB" id="3919at2759"/>
<feature type="coiled-coil region" evidence="1">
    <location>
        <begin position="173"/>
        <end position="217"/>
    </location>
</feature>
<keyword evidence="4" id="KW-1185">Reference proteome</keyword>
<dbReference type="InterPro" id="IPR003111">
    <property type="entry name" value="Lon_prtase_N"/>
</dbReference>
<organism evidence="3 4">
    <name type="scientific">Zingiber officinale</name>
    <name type="common">Ginger</name>
    <name type="synonym">Amomum zingiber</name>
    <dbReference type="NCBI Taxonomy" id="94328"/>
    <lineage>
        <taxon>Eukaryota</taxon>
        <taxon>Viridiplantae</taxon>
        <taxon>Streptophyta</taxon>
        <taxon>Embryophyta</taxon>
        <taxon>Tracheophyta</taxon>
        <taxon>Spermatophyta</taxon>
        <taxon>Magnoliopsida</taxon>
        <taxon>Liliopsida</taxon>
        <taxon>Zingiberales</taxon>
        <taxon>Zingiberaceae</taxon>
        <taxon>Zingiber</taxon>
    </lineage>
</organism>
<dbReference type="PANTHER" id="PTHR46732:SF5">
    <property type="entry name" value="ATP-DEPENDENT PROTEASE LA (LON) DOMAIN PROTEIN"/>
    <property type="match status" value="1"/>
</dbReference>
<accession>A0A8J5HT28</accession>
<dbReference type="Pfam" id="PF02190">
    <property type="entry name" value="LON_substr_bdg"/>
    <property type="match status" value="1"/>
</dbReference>